<gene>
    <name evidence="8" type="ORF">QSP1433_LOCUS802</name>
</gene>
<proteinExistence type="predicted"/>
<feature type="region of interest" description="Disordered" evidence="5">
    <location>
        <begin position="1"/>
        <end position="21"/>
    </location>
</feature>
<feature type="transmembrane region" description="Helical" evidence="6">
    <location>
        <begin position="196"/>
        <end position="217"/>
    </location>
</feature>
<feature type="transmembrane region" description="Helical" evidence="6">
    <location>
        <begin position="314"/>
        <end position="335"/>
    </location>
</feature>
<feature type="transmembrane region" description="Helical" evidence="6">
    <location>
        <begin position="130"/>
        <end position="150"/>
    </location>
</feature>
<feature type="transmembrane region" description="Helical" evidence="6">
    <location>
        <begin position="162"/>
        <end position="184"/>
    </location>
</feature>
<evidence type="ECO:0000256" key="3">
    <source>
        <dbReference type="ARBA" id="ARBA00022989"/>
    </source>
</evidence>
<keyword evidence="3 6" id="KW-1133">Transmembrane helix</keyword>
<sequence>MRKVDQWNAGGSPSDEQDEFVSRPNLSSGVMYEEPVAAGDVESIGVIKAGASWVSVGLLQISDILGVGLLAMGGAFASLGWILGFVLSILFAGMCVYLAILQWQCQLAYPNAYSQRTLTREVFQNRGATAFVGITLYLLLFVVCASYLLALQQSLSGIFGDIVHLCQYQWTLVSCAILVPTLFLRNLSALKYLVKLACFLLVAVVIMVVAFVGVQLANHNDVAGTGTDSISPTMSMTSFFGGLSNICFAFCGLPVFLEMSAEMADRNDFPKSFRISVPIELVLFFLVSVSSYLYQGKDASSLLDTIPKGKAMYVAVNVFLFLYMIVAYTIKGIIISRALHIEIWPTTVDESGLRPTLQHVFCGTILLVSAFITATAIPVFNLVIQFCGALFIPLLAYQFPIVMAFKTRRNLGQTTKLYELVLWTFIMAFFLMLEIIGTWMNIKSLSTYFSNNKPFQC</sequence>
<dbReference type="AlphaFoldDB" id="A0A7S2W3I0"/>
<dbReference type="PANTHER" id="PTHR22950:SF461">
    <property type="entry name" value="AMINO ACID TRANSPORTER TRANSMEMBRANE DOMAIN-CONTAINING PROTEIN"/>
    <property type="match status" value="1"/>
</dbReference>
<evidence type="ECO:0000256" key="6">
    <source>
        <dbReference type="SAM" id="Phobius"/>
    </source>
</evidence>
<keyword evidence="2 6" id="KW-0812">Transmembrane</keyword>
<protein>
    <recommendedName>
        <fullName evidence="7">Amino acid transporter transmembrane domain-containing protein</fullName>
    </recommendedName>
</protein>
<evidence type="ECO:0000313" key="8">
    <source>
        <dbReference type="EMBL" id="CAD9663840.1"/>
    </source>
</evidence>
<keyword evidence="4 6" id="KW-0472">Membrane</keyword>
<feature type="transmembrane region" description="Helical" evidence="6">
    <location>
        <begin position="417"/>
        <end position="440"/>
    </location>
</feature>
<feature type="transmembrane region" description="Helical" evidence="6">
    <location>
        <begin position="383"/>
        <end position="405"/>
    </location>
</feature>
<feature type="transmembrane region" description="Helical" evidence="6">
    <location>
        <begin position="64"/>
        <end position="83"/>
    </location>
</feature>
<evidence type="ECO:0000256" key="1">
    <source>
        <dbReference type="ARBA" id="ARBA00004141"/>
    </source>
</evidence>
<dbReference type="Gene3D" id="1.20.1740.10">
    <property type="entry name" value="Amino acid/polyamine transporter I"/>
    <property type="match status" value="1"/>
</dbReference>
<dbReference type="GO" id="GO:0015179">
    <property type="term" value="F:L-amino acid transmembrane transporter activity"/>
    <property type="evidence" value="ECO:0007669"/>
    <property type="project" value="TreeGrafter"/>
</dbReference>
<feature type="transmembrane region" description="Helical" evidence="6">
    <location>
        <begin position="89"/>
        <end position="109"/>
    </location>
</feature>
<dbReference type="InterPro" id="IPR013057">
    <property type="entry name" value="AA_transpt_TM"/>
</dbReference>
<reference evidence="8" key="1">
    <citation type="submission" date="2021-01" db="EMBL/GenBank/DDBJ databases">
        <authorList>
            <person name="Corre E."/>
            <person name="Pelletier E."/>
            <person name="Niang G."/>
            <person name="Scheremetjew M."/>
            <person name="Finn R."/>
            <person name="Kale V."/>
            <person name="Holt S."/>
            <person name="Cochrane G."/>
            <person name="Meng A."/>
            <person name="Brown T."/>
            <person name="Cohen L."/>
        </authorList>
    </citation>
    <scope>NUCLEOTIDE SEQUENCE</scope>
    <source>
        <strain evidence="8">NY070348D</strain>
    </source>
</reference>
<comment type="subcellular location">
    <subcellularLocation>
        <location evidence="1">Membrane</location>
        <topology evidence="1">Multi-pass membrane protein</topology>
    </subcellularLocation>
</comment>
<feature type="transmembrane region" description="Helical" evidence="6">
    <location>
        <begin position="356"/>
        <end position="377"/>
    </location>
</feature>
<dbReference type="Pfam" id="PF01490">
    <property type="entry name" value="Aa_trans"/>
    <property type="match status" value="1"/>
</dbReference>
<dbReference type="PANTHER" id="PTHR22950">
    <property type="entry name" value="AMINO ACID TRANSPORTER"/>
    <property type="match status" value="1"/>
</dbReference>
<dbReference type="EMBL" id="HBHK01001345">
    <property type="protein sequence ID" value="CAD9663840.1"/>
    <property type="molecule type" value="Transcribed_RNA"/>
</dbReference>
<dbReference type="GO" id="GO:0016020">
    <property type="term" value="C:membrane"/>
    <property type="evidence" value="ECO:0007669"/>
    <property type="project" value="UniProtKB-SubCell"/>
</dbReference>
<evidence type="ECO:0000256" key="4">
    <source>
        <dbReference type="ARBA" id="ARBA00023136"/>
    </source>
</evidence>
<feature type="transmembrane region" description="Helical" evidence="6">
    <location>
        <begin position="277"/>
        <end position="294"/>
    </location>
</feature>
<evidence type="ECO:0000259" key="7">
    <source>
        <dbReference type="Pfam" id="PF01490"/>
    </source>
</evidence>
<evidence type="ECO:0000256" key="2">
    <source>
        <dbReference type="ARBA" id="ARBA00022692"/>
    </source>
</evidence>
<feature type="domain" description="Amino acid transporter transmembrane" evidence="7">
    <location>
        <begin position="50"/>
        <end position="441"/>
    </location>
</feature>
<evidence type="ECO:0000256" key="5">
    <source>
        <dbReference type="SAM" id="MobiDB-lite"/>
    </source>
</evidence>
<organism evidence="8">
    <name type="scientific">Mucochytrium quahogii</name>
    <dbReference type="NCBI Taxonomy" id="96639"/>
    <lineage>
        <taxon>Eukaryota</taxon>
        <taxon>Sar</taxon>
        <taxon>Stramenopiles</taxon>
        <taxon>Bigyra</taxon>
        <taxon>Labyrinthulomycetes</taxon>
        <taxon>Thraustochytrida</taxon>
        <taxon>Thraustochytriidae</taxon>
        <taxon>Mucochytrium</taxon>
    </lineage>
</organism>
<name>A0A7S2W3I0_9STRA</name>
<accession>A0A7S2W3I0</accession>
<dbReference type="PIRSF" id="PIRSF006060">
    <property type="entry name" value="AA_transporter"/>
    <property type="match status" value="1"/>
</dbReference>
<feature type="transmembrane region" description="Helical" evidence="6">
    <location>
        <begin position="237"/>
        <end position="257"/>
    </location>
</feature>